<gene>
    <name evidence="2" type="ORF">P7K49_033131</name>
</gene>
<reference evidence="2 3" key="1">
    <citation type="submission" date="2023-05" db="EMBL/GenBank/DDBJ databases">
        <title>B98-5 Cell Line De Novo Hybrid Assembly: An Optical Mapping Approach.</title>
        <authorList>
            <person name="Kananen K."/>
            <person name="Auerbach J.A."/>
            <person name="Kautto E."/>
            <person name="Blachly J.S."/>
        </authorList>
    </citation>
    <scope>NUCLEOTIDE SEQUENCE [LARGE SCALE GENOMIC DNA]</scope>
    <source>
        <strain evidence="2">B95-8</strain>
        <tissue evidence="2">Cell line</tissue>
    </source>
</reference>
<evidence type="ECO:0000256" key="1">
    <source>
        <dbReference type="SAM" id="MobiDB-lite"/>
    </source>
</evidence>
<protein>
    <submittedName>
        <fullName evidence="2">Uncharacterized protein</fullName>
    </submittedName>
</protein>
<feature type="compositionally biased region" description="Basic and acidic residues" evidence="1">
    <location>
        <begin position="1"/>
        <end position="13"/>
    </location>
</feature>
<evidence type="ECO:0000313" key="2">
    <source>
        <dbReference type="EMBL" id="KAK2087224.1"/>
    </source>
</evidence>
<keyword evidence="3" id="KW-1185">Reference proteome</keyword>
<evidence type="ECO:0000313" key="3">
    <source>
        <dbReference type="Proteomes" id="UP001266305"/>
    </source>
</evidence>
<accession>A0ABQ9TR18</accession>
<name>A0ABQ9TR18_SAGOE</name>
<dbReference type="EMBL" id="JASSZA010000019">
    <property type="protein sequence ID" value="KAK2087224.1"/>
    <property type="molecule type" value="Genomic_DNA"/>
</dbReference>
<comment type="caution">
    <text evidence="2">The sequence shown here is derived from an EMBL/GenBank/DDBJ whole genome shotgun (WGS) entry which is preliminary data.</text>
</comment>
<organism evidence="2 3">
    <name type="scientific">Saguinus oedipus</name>
    <name type="common">Cotton-top tamarin</name>
    <name type="synonym">Oedipomidas oedipus</name>
    <dbReference type="NCBI Taxonomy" id="9490"/>
    <lineage>
        <taxon>Eukaryota</taxon>
        <taxon>Metazoa</taxon>
        <taxon>Chordata</taxon>
        <taxon>Craniata</taxon>
        <taxon>Vertebrata</taxon>
        <taxon>Euteleostomi</taxon>
        <taxon>Mammalia</taxon>
        <taxon>Eutheria</taxon>
        <taxon>Euarchontoglires</taxon>
        <taxon>Primates</taxon>
        <taxon>Haplorrhini</taxon>
        <taxon>Platyrrhini</taxon>
        <taxon>Cebidae</taxon>
        <taxon>Callitrichinae</taxon>
        <taxon>Saguinus</taxon>
    </lineage>
</organism>
<proteinExistence type="predicted"/>
<feature type="region of interest" description="Disordered" evidence="1">
    <location>
        <begin position="1"/>
        <end position="31"/>
    </location>
</feature>
<dbReference type="Proteomes" id="UP001266305">
    <property type="component" value="Unassembled WGS sequence"/>
</dbReference>
<sequence>MKDALKGDTEKRCVGKGSECGPAGNSQRRCRSSGWWWEVQEAEIPQQRNA</sequence>